<name>A0ABU5UZ84_9GAMM</name>
<dbReference type="PANTHER" id="PTHR33525:SF6">
    <property type="entry name" value="HDOD DOMAIN-CONTAINING PROTEIN"/>
    <property type="match status" value="1"/>
</dbReference>
<evidence type="ECO:0000259" key="2">
    <source>
        <dbReference type="PROSITE" id="PS51833"/>
    </source>
</evidence>
<dbReference type="Proteomes" id="UP001301653">
    <property type="component" value="Unassembled WGS sequence"/>
</dbReference>
<dbReference type="RefSeq" id="WP_323437831.1">
    <property type="nucleotide sequence ID" value="NZ_JAYFUH010000061.1"/>
</dbReference>
<dbReference type="EMBL" id="JAYFUH010000061">
    <property type="protein sequence ID" value="MEA5666396.1"/>
    <property type="molecule type" value="Genomic_DNA"/>
</dbReference>
<evidence type="ECO:0000256" key="1">
    <source>
        <dbReference type="SAM" id="MobiDB-lite"/>
    </source>
</evidence>
<keyword evidence="4" id="KW-1185">Reference proteome</keyword>
<dbReference type="PROSITE" id="PS51833">
    <property type="entry name" value="HDOD"/>
    <property type="match status" value="1"/>
</dbReference>
<dbReference type="PANTHER" id="PTHR33525">
    <property type="match status" value="1"/>
</dbReference>
<proteinExistence type="predicted"/>
<feature type="region of interest" description="Disordered" evidence="1">
    <location>
        <begin position="28"/>
        <end position="47"/>
    </location>
</feature>
<reference evidence="3 4" key="1">
    <citation type="submission" date="2023-12" db="EMBL/GenBank/DDBJ databases">
        <title>Stenotrophomonas guangdongensis sp. nov., isolated from wilted pepper plants (Capsicum annuum).</title>
        <authorList>
            <person name="Qiu M."/>
            <person name="Li Y."/>
            <person name="Liu Q."/>
            <person name="Zhang X."/>
            <person name="Huang Y."/>
            <person name="Guo R."/>
            <person name="Hu M."/>
            <person name="Zhou J."/>
            <person name="Zhou X."/>
        </authorList>
    </citation>
    <scope>NUCLEOTIDE SEQUENCE [LARGE SCALE GENOMIC DNA]</scope>
    <source>
        <strain evidence="3 4">MH1</strain>
    </source>
</reference>
<evidence type="ECO:0000313" key="3">
    <source>
        <dbReference type="EMBL" id="MEA5666396.1"/>
    </source>
</evidence>
<accession>A0ABU5UZ84</accession>
<evidence type="ECO:0000313" key="4">
    <source>
        <dbReference type="Proteomes" id="UP001301653"/>
    </source>
</evidence>
<organism evidence="3 4">
    <name type="scientific">Stenotrophomonas capsici</name>
    <dbReference type="NCBI Taxonomy" id="3110230"/>
    <lineage>
        <taxon>Bacteria</taxon>
        <taxon>Pseudomonadati</taxon>
        <taxon>Pseudomonadota</taxon>
        <taxon>Gammaproteobacteria</taxon>
        <taxon>Lysobacterales</taxon>
        <taxon>Lysobacteraceae</taxon>
        <taxon>Stenotrophomonas</taxon>
    </lineage>
</organism>
<dbReference type="Pfam" id="PF08668">
    <property type="entry name" value="HDOD"/>
    <property type="match status" value="1"/>
</dbReference>
<dbReference type="SUPFAM" id="SSF109604">
    <property type="entry name" value="HD-domain/PDEase-like"/>
    <property type="match status" value="1"/>
</dbReference>
<dbReference type="Gene3D" id="1.10.3210.10">
    <property type="entry name" value="Hypothetical protein af1432"/>
    <property type="match status" value="1"/>
</dbReference>
<dbReference type="InterPro" id="IPR052340">
    <property type="entry name" value="RNase_Y/CdgJ"/>
</dbReference>
<gene>
    <name evidence="3" type="ORF">VA603_02420</name>
</gene>
<sequence>MAILSALLAALVVGAIAWFWQHGHAGPQVARRSPQMPSPPRMPADEEPVDVMPQVAPGDLQRRFLLHALAVTDASADALRVQRSVIDDVAAALTRADLSSRYTPRRPNLLPQLIQSVNDSAASSRSIARIIGSDAVLAATLLRIANSPLYRLQQQDVQSIERAVTLIGNDGIRQIISAALVQPVMESARGVDAQFAQQLWEYTLRLSLAAADHARSVEREDGFAAQLAGLLLGLSASMVMQAAADVLLQPPLRPREPGTLMSLLERCTAPTAVRIARHWKLADPIIRALQEVDAEAPQGLARSLQTGQLAASAAMLHAGGRMSEDEAVAILSTQLPGHVASWLWKRVSREEPELG</sequence>
<comment type="caution">
    <text evidence="3">The sequence shown here is derived from an EMBL/GenBank/DDBJ whole genome shotgun (WGS) entry which is preliminary data.</text>
</comment>
<feature type="domain" description="HDOD" evidence="2">
    <location>
        <begin position="103"/>
        <end position="295"/>
    </location>
</feature>
<dbReference type="InterPro" id="IPR013976">
    <property type="entry name" value="HDOD"/>
</dbReference>
<protein>
    <submittedName>
        <fullName evidence="3">HDOD domain-containing protein</fullName>
    </submittedName>
</protein>